<dbReference type="Pfam" id="PF02481">
    <property type="entry name" value="DNA_processg_A"/>
    <property type="match status" value="1"/>
</dbReference>
<dbReference type="PANTHER" id="PTHR43022">
    <property type="entry name" value="PROTEIN SMF"/>
    <property type="match status" value="1"/>
</dbReference>
<dbReference type="RefSeq" id="WP_207844275.1">
    <property type="nucleotide sequence ID" value="NZ_JAFVMH010000001.1"/>
</dbReference>
<dbReference type="Pfam" id="PF17782">
    <property type="entry name" value="WHD_DprA"/>
    <property type="match status" value="1"/>
</dbReference>
<evidence type="ECO:0000256" key="1">
    <source>
        <dbReference type="ARBA" id="ARBA00006525"/>
    </source>
</evidence>
<evidence type="ECO:0000313" key="5">
    <source>
        <dbReference type="EMBL" id="MBO1323763.1"/>
    </source>
</evidence>
<sequence length="444" mass="45193">MNSLAACLRLARTEQIGPRSWRRLVAQHGSAQAALDALPGLAARGRRPVIIPPPDAIAREIEATFKLGGHILTLLDPAYPALLSQVPDAPPVLSVLGDIACLGQPAIALVGARNASAPGLRLAESLAAELAAAGLVVVSGLARGIDSAAHRGALFRQGLTIAAIAGGLDCPYPPENTGLQARIAEQGAVVTEAPLGTTPLGRHFPRRNRLIAGLTLGCVVVEAALHSGTLITARMAADYGREVFAVPGSPLDPRCRGSNDLLRKGAVLTEIAADIVQHLPPLDIRTGTAGASPTGTTTLSPPPSSVAPSSAIAVPPTAIAAASAPDTARPVRAGHTPGMPDLFVPADAEPAAGATPEHGKKAARAAQVPSATPVSGPISPSGRQSCVLDLLSITPIAVDDLVRRCQFSVSAVLIALTELELSGRVITYPDGRVGLAGTQADERA</sequence>
<feature type="domain" description="DprA winged helix" evidence="4">
    <location>
        <begin position="378"/>
        <end position="431"/>
    </location>
</feature>
<dbReference type="InterPro" id="IPR003488">
    <property type="entry name" value="DprA"/>
</dbReference>
<dbReference type="InterPro" id="IPR036388">
    <property type="entry name" value="WH-like_DNA-bd_sf"/>
</dbReference>
<evidence type="ECO:0000259" key="4">
    <source>
        <dbReference type="Pfam" id="PF17782"/>
    </source>
</evidence>
<dbReference type="InterPro" id="IPR057666">
    <property type="entry name" value="DrpA_SLOG"/>
</dbReference>
<dbReference type="InterPro" id="IPR041614">
    <property type="entry name" value="DprA_WH"/>
</dbReference>
<comment type="similarity">
    <text evidence="1">Belongs to the DprA/Smf family.</text>
</comment>
<keyword evidence="6" id="KW-1185">Reference proteome</keyword>
<dbReference type="EMBL" id="JAFVMH010000001">
    <property type="protein sequence ID" value="MBO1323763.1"/>
    <property type="molecule type" value="Genomic_DNA"/>
</dbReference>
<feature type="region of interest" description="Disordered" evidence="2">
    <location>
        <begin position="286"/>
        <end position="310"/>
    </location>
</feature>
<comment type="caution">
    <text evidence="5">The sequence shown here is derived from an EMBL/GenBank/DDBJ whole genome shotgun (WGS) entry which is preliminary data.</text>
</comment>
<gene>
    <name evidence="5" type="primary">dprA</name>
    <name evidence="5" type="ORF">J2D77_01160</name>
</gene>
<dbReference type="Gene3D" id="1.10.10.10">
    <property type="entry name" value="Winged helix-like DNA-binding domain superfamily/Winged helix DNA-binding domain"/>
    <property type="match status" value="1"/>
</dbReference>
<feature type="compositionally biased region" description="Low complexity" evidence="2">
    <location>
        <begin position="286"/>
        <end position="299"/>
    </location>
</feature>
<reference evidence="5" key="1">
    <citation type="submission" date="2021-03" db="EMBL/GenBank/DDBJ databases">
        <title>The complete genome sequence of Acetobacter sp. TBRC 12339.</title>
        <authorList>
            <person name="Charoenyingcharoen P."/>
            <person name="Yukphan P."/>
        </authorList>
    </citation>
    <scope>NUCLEOTIDE SEQUENCE</scope>
    <source>
        <strain evidence="5">TBRC 12339</strain>
    </source>
</reference>
<dbReference type="AlphaFoldDB" id="A0A939HLK3"/>
<dbReference type="Proteomes" id="UP000664073">
    <property type="component" value="Unassembled WGS sequence"/>
</dbReference>
<name>A0A939HLK3_9PROT</name>
<protein>
    <submittedName>
        <fullName evidence="5">DNA-processing protein DprA</fullName>
    </submittedName>
</protein>
<dbReference type="Gene3D" id="3.40.50.450">
    <property type="match status" value="1"/>
</dbReference>
<feature type="domain" description="Smf/DprA SLOG" evidence="3">
    <location>
        <begin position="71"/>
        <end position="279"/>
    </location>
</feature>
<organism evidence="5 6">
    <name type="scientific">Acetobacter garciniae</name>
    <dbReference type="NCBI Taxonomy" id="2817435"/>
    <lineage>
        <taxon>Bacteria</taxon>
        <taxon>Pseudomonadati</taxon>
        <taxon>Pseudomonadota</taxon>
        <taxon>Alphaproteobacteria</taxon>
        <taxon>Acetobacterales</taxon>
        <taxon>Acetobacteraceae</taxon>
        <taxon>Acetobacter</taxon>
    </lineage>
</organism>
<dbReference type="GO" id="GO:0009294">
    <property type="term" value="P:DNA-mediated transformation"/>
    <property type="evidence" value="ECO:0007669"/>
    <property type="project" value="InterPro"/>
</dbReference>
<proteinExistence type="inferred from homology"/>
<dbReference type="PANTHER" id="PTHR43022:SF1">
    <property type="entry name" value="PROTEIN SMF"/>
    <property type="match status" value="1"/>
</dbReference>
<accession>A0A939HLK3</accession>
<feature type="region of interest" description="Disordered" evidence="2">
    <location>
        <begin position="323"/>
        <end position="379"/>
    </location>
</feature>
<evidence type="ECO:0000313" key="6">
    <source>
        <dbReference type="Proteomes" id="UP000664073"/>
    </source>
</evidence>
<dbReference type="Pfam" id="PF21102">
    <property type="entry name" value="DprA_N"/>
    <property type="match status" value="1"/>
</dbReference>
<dbReference type="NCBIfam" id="TIGR00732">
    <property type="entry name" value="dprA"/>
    <property type="match status" value="1"/>
</dbReference>
<evidence type="ECO:0000256" key="2">
    <source>
        <dbReference type="SAM" id="MobiDB-lite"/>
    </source>
</evidence>
<evidence type="ECO:0000259" key="3">
    <source>
        <dbReference type="Pfam" id="PF02481"/>
    </source>
</evidence>
<dbReference type="SUPFAM" id="SSF102405">
    <property type="entry name" value="MCP/YpsA-like"/>
    <property type="match status" value="1"/>
</dbReference>